<proteinExistence type="predicted"/>
<evidence type="ECO:0000313" key="1">
    <source>
        <dbReference type="EMBL" id="KAJ1099913.1"/>
    </source>
</evidence>
<dbReference type="Proteomes" id="UP001066276">
    <property type="component" value="Chromosome 10"/>
</dbReference>
<name>A0AAV7MFM4_PLEWA</name>
<sequence>MSKSLRTLLKDIQNELGSDALAGETRAAQDPVNTPPILQQNFYVTVSTVGIVTSVDVTADTELSGTPDKCLVGAIENFHGFEAEAEAGANRGLEKMGCGNMCSSKNSENLEKSVATVGAKKVNLGSLKGLTDILGKGQ</sequence>
<evidence type="ECO:0000313" key="2">
    <source>
        <dbReference type="Proteomes" id="UP001066276"/>
    </source>
</evidence>
<reference evidence="1" key="1">
    <citation type="journal article" date="2022" name="bioRxiv">
        <title>Sequencing and chromosome-scale assembly of the giantPleurodeles waltlgenome.</title>
        <authorList>
            <person name="Brown T."/>
            <person name="Elewa A."/>
            <person name="Iarovenko S."/>
            <person name="Subramanian E."/>
            <person name="Araus A.J."/>
            <person name="Petzold A."/>
            <person name="Susuki M."/>
            <person name="Suzuki K.-i.T."/>
            <person name="Hayashi T."/>
            <person name="Toyoda A."/>
            <person name="Oliveira C."/>
            <person name="Osipova E."/>
            <person name="Leigh N.D."/>
            <person name="Simon A."/>
            <person name="Yun M.H."/>
        </authorList>
    </citation>
    <scope>NUCLEOTIDE SEQUENCE</scope>
    <source>
        <strain evidence="1">20211129_DDA</strain>
        <tissue evidence="1">Liver</tissue>
    </source>
</reference>
<protein>
    <submittedName>
        <fullName evidence="1">Uncharacterized protein</fullName>
    </submittedName>
</protein>
<comment type="caution">
    <text evidence="1">The sequence shown here is derived from an EMBL/GenBank/DDBJ whole genome shotgun (WGS) entry which is preliminary data.</text>
</comment>
<gene>
    <name evidence="1" type="ORF">NDU88_005006</name>
</gene>
<accession>A0AAV7MFM4</accession>
<dbReference type="AlphaFoldDB" id="A0AAV7MFM4"/>
<dbReference type="EMBL" id="JANPWB010000014">
    <property type="protein sequence ID" value="KAJ1099913.1"/>
    <property type="molecule type" value="Genomic_DNA"/>
</dbReference>
<organism evidence="1 2">
    <name type="scientific">Pleurodeles waltl</name>
    <name type="common">Iberian ribbed newt</name>
    <dbReference type="NCBI Taxonomy" id="8319"/>
    <lineage>
        <taxon>Eukaryota</taxon>
        <taxon>Metazoa</taxon>
        <taxon>Chordata</taxon>
        <taxon>Craniata</taxon>
        <taxon>Vertebrata</taxon>
        <taxon>Euteleostomi</taxon>
        <taxon>Amphibia</taxon>
        <taxon>Batrachia</taxon>
        <taxon>Caudata</taxon>
        <taxon>Salamandroidea</taxon>
        <taxon>Salamandridae</taxon>
        <taxon>Pleurodelinae</taxon>
        <taxon>Pleurodeles</taxon>
    </lineage>
</organism>
<keyword evidence="2" id="KW-1185">Reference proteome</keyword>